<dbReference type="AlphaFoldDB" id="M0FQB7"/>
<dbReference type="GO" id="GO:0016787">
    <property type="term" value="F:hydrolase activity"/>
    <property type="evidence" value="ECO:0007669"/>
    <property type="project" value="UniProtKB-KW"/>
</dbReference>
<keyword evidence="8" id="KW-1185">Reference proteome</keyword>
<dbReference type="Pfam" id="PF03851">
    <property type="entry name" value="UvdE"/>
    <property type="match status" value="1"/>
</dbReference>
<dbReference type="PANTHER" id="PTHR31290">
    <property type="entry name" value="UV-DAMAGE ENDONUCLEASE"/>
    <property type="match status" value="1"/>
</dbReference>
<dbReference type="GO" id="GO:0006289">
    <property type="term" value="P:nucleotide-excision repair"/>
    <property type="evidence" value="ECO:0007669"/>
    <property type="project" value="InterPro"/>
</dbReference>
<sequence>MRRSTWESDGLPYASELTRQNFADLLTMLRWNRDHDVRFYRCTSTLVPWNSQFDLVDLPDYDEIERIARRCGDLIENEGIRLTFHPDYWCKLASDSPDTVERSVRAIEYHADWLDLMGLDRSPRYAINVHIGATYGDKEATAERFRDAVRSLSPGARRRLTVENDDKRGLWSVRELASAVSDATGVPTVFDYHHHCFTDRGQTFREGFETAAETWGDVRPIAHYSEPKRLRDPEARPQTHARFVSDLPDWLRDRADVMIEAGGKERALERLRSA</sequence>
<accession>M0FQB7</accession>
<dbReference type="STRING" id="1227481.C467_01551"/>
<keyword evidence="3" id="KW-0227">DNA damage</keyword>
<dbReference type="Gene3D" id="3.20.20.150">
    <property type="entry name" value="Divalent-metal-dependent TIM barrel enzymes"/>
    <property type="match status" value="1"/>
</dbReference>
<dbReference type="Proteomes" id="UP000011689">
    <property type="component" value="Unassembled WGS sequence"/>
</dbReference>
<dbReference type="PATRIC" id="fig|1227481.4.peg.286"/>
<evidence type="ECO:0000256" key="3">
    <source>
        <dbReference type="ARBA" id="ARBA00022763"/>
    </source>
</evidence>
<evidence type="ECO:0000313" key="8">
    <source>
        <dbReference type="Proteomes" id="UP000011689"/>
    </source>
</evidence>
<keyword evidence="2 7" id="KW-0255">Endonuclease</keyword>
<keyword evidence="4" id="KW-0228">DNA excision</keyword>
<dbReference type="EMBL" id="AOJO01000006">
    <property type="protein sequence ID" value="ELZ61462.1"/>
    <property type="molecule type" value="Genomic_DNA"/>
</dbReference>
<dbReference type="NCBIfam" id="TIGR00629">
    <property type="entry name" value="uvde"/>
    <property type="match status" value="1"/>
</dbReference>
<evidence type="ECO:0000256" key="2">
    <source>
        <dbReference type="ARBA" id="ARBA00022759"/>
    </source>
</evidence>
<name>M0FQB7_9EURY</name>
<evidence type="ECO:0000313" key="7">
    <source>
        <dbReference type="EMBL" id="ELZ61462.1"/>
    </source>
</evidence>
<protein>
    <submittedName>
        <fullName evidence="7">UV damage endonuclease</fullName>
    </submittedName>
</protein>
<keyword evidence="5" id="KW-0378">Hydrolase</keyword>
<reference evidence="7 8" key="1">
    <citation type="journal article" date="2014" name="PLoS Genet.">
        <title>Phylogenetically driven sequencing of extremely halophilic archaea reveals strategies for static and dynamic osmo-response.</title>
        <authorList>
            <person name="Becker E.A."/>
            <person name="Seitzer P.M."/>
            <person name="Tritt A."/>
            <person name="Larsen D."/>
            <person name="Krusor M."/>
            <person name="Yao A.I."/>
            <person name="Wu D."/>
            <person name="Madern D."/>
            <person name="Eisen J.A."/>
            <person name="Darling A.E."/>
            <person name="Facciotti M.T."/>
        </authorList>
    </citation>
    <scope>NUCLEOTIDE SEQUENCE [LARGE SCALE GENOMIC DNA]</scope>
    <source>
        <strain evidence="7 8">ATCC 700873</strain>
    </source>
</reference>
<comment type="caution">
    <text evidence="7">The sequence shown here is derived from an EMBL/GenBank/DDBJ whole genome shotgun (WGS) entry which is preliminary data.</text>
</comment>
<evidence type="ECO:0000256" key="1">
    <source>
        <dbReference type="ARBA" id="ARBA00022722"/>
    </source>
</evidence>
<dbReference type="InterPro" id="IPR004601">
    <property type="entry name" value="UvdE"/>
</dbReference>
<keyword evidence="6" id="KW-0234">DNA repair</keyword>
<keyword evidence="1" id="KW-0540">Nuclease</keyword>
<organism evidence="7 8">
    <name type="scientific">Halorubrum hochstenium ATCC 700873</name>
    <dbReference type="NCBI Taxonomy" id="1227481"/>
    <lineage>
        <taxon>Archaea</taxon>
        <taxon>Methanobacteriati</taxon>
        <taxon>Methanobacteriota</taxon>
        <taxon>Stenosarchaea group</taxon>
        <taxon>Halobacteria</taxon>
        <taxon>Halobacteriales</taxon>
        <taxon>Haloferacaceae</taxon>
        <taxon>Halorubrum</taxon>
    </lineage>
</organism>
<evidence type="ECO:0000256" key="4">
    <source>
        <dbReference type="ARBA" id="ARBA00022769"/>
    </source>
</evidence>
<dbReference type="InterPro" id="IPR036237">
    <property type="entry name" value="Xyl_isomerase-like_sf"/>
</dbReference>
<proteinExistence type="predicted"/>
<evidence type="ECO:0000256" key="5">
    <source>
        <dbReference type="ARBA" id="ARBA00022801"/>
    </source>
</evidence>
<gene>
    <name evidence="7" type="primary">uvsE</name>
    <name evidence="7" type="ORF">C467_01551</name>
</gene>
<dbReference type="GO" id="GO:0004519">
    <property type="term" value="F:endonuclease activity"/>
    <property type="evidence" value="ECO:0007669"/>
    <property type="project" value="UniProtKB-KW"/>
</dbReference>
<dbReference type="GO" id="GO:0009411">
    <property type="term" value="P:response to UV"/>
    <property type="evidence" value="ECO:0007669"/>
    <property type="project" value="InterPro"/>
</dbReference>
<evidence type="ECO:0000256" key="6">
    <source>
        <dbReference type="ARBA" id="ARBA00023204"/>
    </source>
</evidence>
<dbReference type="SUPFAM" id="SSF51658">
    <property type="entry name" value="Xylose isomerase-like"/>
    <property type="match status" value="1"/>
</dbReference>
<dbReference type="PANTHER" id="PTHR31290:SF5">
    <property type="entry name" value="UV-DAMAGE ENDONUCLEASE"/>
    <property type="match status" value="1"/>
</dbReference>